<dbReference type="PANTHER" id="PTHR35535:SF2">
    <property type="entry name" value="DUF306 DOMAIN-CONTAINING PROTEIN"/>
    <property type="match status" value="1"/>
</dbReference>
<dbReference type="Pfam" id="PF03724">
    <property type="entry name" value="META"/>
    <property type="match status" value="1"/>
</dbReference>
<protein>
    <submittedName>
        <fullName evidence="3">Heat shock protein</fullName>
    </submittedName>
</protein>
<keyword evidence="1" id="KW-1133">Transmembrane helix</keyword>
<dbReference type="InParanoid" id="L0HE33"/>
<keyword evidence="1" id="KW-0812">Transmembrane</keyword>
<sequence>MPDSPEPSDDSTEKTSPADTPKGYMISLAVVLMGILIVMVFFMNLFGQEATASTAITQHRWSLESYAGPGGATVPVQDGTTVTALFSTDGKVTGSGGCNQYSARYLVRDTLMIVSEITTTKMNCPENGVMIQESRYYSLLENTAALRVRDRVLTLYDTAGEPLLVFAAA</sequence>
<evidence type="ECO:0000259" key="2">
    <source>
        <dbReference type="Pfam" id="PF03724"/>
    </source>
</evidence>
<dbReference type="InterPro" id="IPR038670">
    <property type="entry name" value="HslJ-like_sf"/>
</dbReference>
<evidence type="ECO:0000256" key="1">
    <source>
        <dbReference type="SAM" id="Phobius"/>
    </source>
</evidence>
<dbReference type="RefSeq" id="WP_015285955.1">
    <property type="nucleotide sequence ID" value="NC_019943.1"/>
</dbReference>
<feature type="transmembrane region" description="Helical" evidence="1">
    <location>
        <begin position="24"/>
        <end position="46"/>
    </location>
</feature>
<gene>
    <name evidence="3" type="ordered locus">Metfor_1978</name>
</gene>
<dbReference type="InterPro" id="IPR005184">
    <property type="entry name" value="DUF306_Meta_HslJ"/>
</dbReference>
<dbReference type="GeneID" id="25397818"/>
<evidence type="ECO:0000313" key="3">
    <source>
        <dbReference type="EMBL" id="AGB02992.1"/>
    </source>
</evidence>
<name>L0HE33_METFS</name>
<dbReference type="AlphaFoldDB" id="L0HE33"/>
<dbReference type="HOGENOM" id="CLU_1574959_0_0_2"/>
<proteinExistence type="predicted"/>
<dbReference type="Gene3D" id="2.40.128.270">
    <property type="match status" value="1"/>
</dbReference>
<dbReference type="OrthoDB" id="107075at2157"/>
<dbReference type="InterPro" id="IPR053147">
    <property type="entry name" value="Hsp_HslJ-like"/>
</dbReference>
<dbReference type="KEGG" id="mfo:Metfor_1978"/>
<keyword evidence="3" id="KW-0346">Stress response</keyword>
<dbReference type="Proteomes" id="UP000010824">
    <property type="component" value="Chromosome"/>
</dbReference>
<dbReference type="STRING" id="593750.Metfor_1978"/>
<keyword evidence="4" id="KW-1185">Reference proteome</keyword>
<reference evidence="3 4" key="2">
    <citation type="journal article" date="2014" name="Genome Announc.">
        <title>Complete Genome Sequence of Methanoregula formicica SMSPT, a Mesophilic Hydrogenotrophic Methanogen Isolated from a Methanogenic Upflow Anaerobic Sludge Blanket Reactor.</title>
        <authorList>
            <person name="Yamamoto K."/>
            <person name="Tamaki H."/>
            <person name="Cadillo-Quiroz H."/>
            <person name="Imachi H."/>
            <person name="Kyrpides N."/>
            <person name="Woyke T."/>
            <person name="Goodwin L."/>
            <person name="Zinder S.H."/>
            <person name="Kamagata Y."/>
            <person name="Liu W.T."/>
        </authorList>
    </citation>
    <scope>NUCLEOTIDE SEQUENCE [LARGE SCALE GENOMIC DNA]</scope>
    <source>
        <strain evidence="4">DSM 22288 / NBRC 105244 / SMSP</strain>
    </source>
</reference>
<dbReference type="EMBL" id="CP003167">
    <property type="protein sequence ID" value="AGB02992.1"/>
    <property type="molecule type" value="Genomic_DNA"/>
</dbReference>
<dbReference type="eggNOG" id="arCOG03952">
    <property type="taxonomic scope" value="Archaea"/>
</dbReference>
<dbReference type="PANTHER" id="PTHR35535">
    <property type="entry name" value="HEAT SHOCK PROTEIN HSLJ"/>
    <property type="match status" value="1"/>
</dbReference>
<evidence type="ECO:0000313" key="4">
    <source>
        <dbReference type="Proteomes" id="UP000010824"/>
    </source>
</evidence>
<organism evidence="3 4">
    <name type="scientific">Methanoregula formicica (strain DSM 22288 / NBRC 105244 / SMSP)</name>
    <dbReference type="NCBI Taxonomy" id="593750"/>
    <lineage>
        <taxon>Archaea</taxon>
        <taxon>Methanobacteriati</taxon>
        <taxon>Methanobacteriota</taxon>
        <taxon>Stenosarchaea group</taxon>
        <taxon>Methanomicrobia</taxon>
        <taxon>Methanomicrobiales</taxon>
        <taxon>Methanoregulaceae</taxon>
        <taxon>Methanoregula</taxon>
    </lineage>
</organism>
<keyword evidence="1" id="KW-0472">Membrane</keyword>
<accession>L0HE33</accession>
<reference evidence="4" key="1">
    <citation type="submission" date="2011-12" db="EMBL/GenBank/DDBJ databases">
        <title>Complete sequence of Methanoregula formicicum SMSP.</title>
        <authorList>
            <person name="Lucas S."/>
            <person name="Han J."/>
            <person name="Lapidus A."/>
            <person name="Cheng J.-F."/>
            <person name="Goodwin L."/>
            <person name="Pitluck S."/>
            <person name="Peters L."/>
            <person name="Ovchinnikova G."/>
            <person name="Teshima H."/>
            <person name="Detter J.C."/>
            <person name="Han C."/>
            <person name="Tapia R."/>
            <person name="Land M."/>
            <person name="Hauser L."/>
            <person name="Kyrpides N."/>
            <person name="Ivanova N."/>
            <person name="Pagani I."/>
            <person name="Imachi H."/>
            <person name="Tamaki H."/>
            <person name="Sekiguchi Y."/>
            <person name="Kamagata Y."/>
            <person name="Cadillo-Quiroz H."/>
            <person name="Zinder S."/>
            <person name="Liu W.-T."/>
            <person name="Woyke T."/>
        </authorList>
    </citation>
    <scope>NUCLEOTIDE SEQUENCE [LARGE SCALE GENOMIC DNA]</scope>
    <source>
        <strain evidence="4">DSM 22288 / NBRC 105244 / SMSP</strain>
    </source>
</reference>
<feature type="domain" description="DUF306" evidence="2">
    <location>
        <begin position="55"/>
        <end position="166"/>
    </location>
</feature>